<feature type="region of interest" description="Disordered" evidence="1">
    <location>
        <begin position="1"/>
        <end position="22"/>
    </location>
</feature>
<keyword evidence="3" id="KW-1185">Reference proteome</keyword>
<proteinExistence type="predicted"/>
<evidence type="ECO:0000313" key="3">
    <source>
        <dbReference type="Proteomes" id="UP000465609"/>
    </source>
</evidence>
<reference evidence="2 3" key="1">
    <citation type="journal article" date="2019" name="Emerg. Microbes Infect.">
        <title>Comprehensive subspecies identification of 175 nontuberculous mycobacteria species based on 7547 genomic profiles.</title>
        <authorList>
            <person name="Matsumoto Y."/>
            <person name="Kinjo T."/>
            <person name="Motooka D."/>
            <person name="Nabeya D."/>
            <person name="Jung N."/>
            <person name="Uechi K."/>
            <person name="Horii T."/>
            <person name="Iida T."/>
            <person name="Fujita J."/>
            <person name="Nakamura S."/>
        </authorList>
    </citation>
    <scope>NUCLEOTIDE SEQUENCE [LARGE SCALE GENOMIC DNA]</scope>
    <source>
        <strain evidence="2 3">JCM 15296</strain>
    </source>
</reference>
<protein>
    <recommendedName>
        <fullName evidence="4">ESX-1 secretion-associated protein EspK</fullName>
    </recommendedName>
</protein>
<dbReference type="EMBL" id="AP022577">
    <property type="protein sequence ID" value="BBX85970.1"/>
    <property type="molecule type" value="Genomic_DNA"/>
</dbReference>
<accession>A0ABM7IGN4</accession>
<organism evidence="2 3">
    <name type="scientific">Mycolicibacterium aubagnense</name>
    <dbReference type="NCBI Taxonomy" id="319707"/>
    <lineage>
        <taxon>Bacteria</taxon>
        <taxon>Bacillati</taxon>
        <taxon>Actinomycetota</taxon>
        <taxon>Actinomycetes</taxon>
        <taxon>Mycobacteriales</taxon>
        <taxon>Mycobacteriaceae</taxon>
        <taxon>Mycolicibacterium</taxon>
    </lineage>
</organism>
<feature type="compositionally biased region" description="Low complexity" evidence="1">
    <location>
        <begin position="260"/>
        <end position="279"/>
    </location>
</feature>
<feature type="compositionally biased region" description="Low complexity" evidence="1">
    <location>
        <begin position="293"/>
        <end position="304"/>
    </location>
</feature>
<feature type="compositionally biased region" description="Low complexity" evidence="1">
    <location>
        <begin position="414"/>
        <end position="425"/>
    </location>
</feature>
<feature type="compositionally biased region" description="Polar residues" evidence="1">
    <location>
        <begin position="341"/>
        <end position="364"/>
    </location>
</feature>
<feature type="compositionally biased region" description="Pro residues" evidence="1">
    <location>
        <begin position="446"/>
        <end position="456"/>
    </location>
</feature>
<feature type="compositionally biased region" description="Gly residues" evidence="1">
    <location>
        <begin position="326"/>
        <end position="339"/>
    </location>
</feature>
<feature type="region of interest" description="Disordered" evidence="1">
    <location>
        <begin position="175"/>
        <end position="493"/>
    </location>
</feature>
<feature type="compositionally biased region" description="Polar residues" evidence="1">
    <location>
        <begin position="283"/>
        <end position="292"/>
    </location>
</feature>
<name>A0ABM7IGN4_9MYCO</name>
<evidence type="ECO:0000256" key="1">
    <source>
        <dbReference type="SAM" id="MobiDB-lite"/>
    </source>
</evidence>
<feature type="compositionally biased region" description="Low complexity" evidence="1">
    <location>
        <begin position="471"/>
        <end position="489"/>
    </location>
</feature>
<gene>
    <name evidence="2" type="ORF">MAUB_38430</name>
</gene>
<evidence type="ECO:0000313" key="2">
    <source>
        <dbReference type="EMBL" id="BBX85970.1"/>
    </source>
</evidence>
<feature type="compositionally biased region" description="Low complexity" evidence="1">
    <location>
        <begin position="434"/>
        <end position="445"/>
    </location>
</feature>
<dbReference type="Proteomes" id="UP000465609">
    <property type="component" value="Chromosome"/>
</dbReference>
<feature type="compositionally biased region" description="Low complexity" evidence="1">
    <location>
        <begin position="365"/>
        <end position="397"/>
    </location>
</feature>
<evidence type="ECO:0008006" key="4">
    <source>
        <dbReference type="Google" id="ProtNLM"/>
    </source>
</evidence>
<sequence length="774" mass="78191">MGDRPKPTGADDMLNPGGWPDSSETRFYQVAQDCVRALQNLVNSGSTPWSHKHRDTFHNGGDSWSGGAAGAADSKGGQILTNFAALQNQLTLAANWNNDMAQAIAGAKDKIINNVNAAKSYINKLSQDDPDYDTKVHNRKIQCHSDNIKAISDAAGHVANPSAYKPPINEQQLLSSGLPNELQPPPGSLPGGTSAPPATPRGEGDPASADPKSEKRPPAPPPSSKTDTLPAPVTRGEGPSIAADPQAEVTPPAPAPAAPATPRAPDAAASANPQPSNPAGTPVVTQTANPQTPGGAPANVVAAPSQPATRTVASGGGGTPTTSTSTGGGGSPSGLGGTPGAQQSGNPSSQPTGAQTPGGQPTNPLQQGLQQFGQGLQSGAGNASQPLASAQPATQQPTTPPPATPTGAAGGTSGTSSAPVGAASAAGGGGSVGGPAAATPAAPAAPLGPAPTPSPAAPVAQPGQGGPVGPAGPSVAAAGTNNQQAAAAAPIPVSPARAERDAMAAAAKAGLLQRKSAGNTDADIEIARRISAALHAPPSIPAASYQFVWAVGVTSEGQILAANSYGIGYIPDGVKLPGQVTLVSADEAISPAERGRWVNFPFLAIQGWAQFHGKTLRAIIGTPEDVKPYKSSMHAEELAPDDIPADGTMQGRSRLQVIAPEAAARLEEWSDVTLYEALPPRPVQDAPPDAKQTMKLWVETIKPLLRTTGTNGPIDHLTKLIAYADHMQNVELYKAYTAPHVAAQREAMSDWIYWQHVSSICQDATNPVLGSVQA</sequence>